<dbReference type="InterPro" id="IPR023574">
    <property type="entry name" value="Ribosomal_uL4_dom_sf"/>
</dbReference>
<dbReference type="GO" id="GO:0003735">
    <property type="term" value="F:structural constituent of ribosome"/>
    <property type="evidence" value="ECO:0007669"/>
    <property type="project" value="InterPro"/>
</dbReference>
<feature type="region of interest" description="Disordered" evidence="5">
    <location>
        <begin position="64"/>
        <end position="94"/>
    </location>
</feature>
<dbReference type="AlphaFoldDB" id="A0A139AS15"/>
<sequence>MRLRLSPRSLQRLSSSQSCLSTAFPTPSPALSGSSKCCRAQHTLQSPRTAQSTVEKFASNFPTKQYIPPDPALNPEANLPHGTKVVSSSQHAETSKDDHLQSLLRSFLTGRPVGLILLSRAVFALTPRIDILHRFVVWRNNLDKQGTRSTKSRAEARGSGKKIRKQKGSGRARLGVNRSPMLNKGGRAHGPHPHTPATLLQRKVRALALRSALSAKAKQNQLILVDTVTIDTHRTTAAVAVLEAHNLTGRKVLLVAGSEEPPLKVVLATNNIQNVTVREVGQVDARDVLQCEYLVVDVEAVEWWEATLKPGKRELARSAAAKRAKASDGI</sequence>
<dbReference type="NCBIfam" id="TIGR03953">
    <property type="entry name" value="rplD_bact"/>
    <property type="match status" value="1"/>
</dbReference>
<dbReference type="GO" id="GO:1990904">
    <property type="term" value="C:ribonucleoprotein complex"/>
    <property type="evidence" value="ECO:0007669"/>
    <property type="project" value="UniProtKB-KW"/>
</dbReference>
<dbReference type="SUPFAM" id="SSF52166">
    <property type="entry name" value="Ribosomal protein L4"/>
    <property type="match status" value="1"/>
</dbReference>
<evidence type="ECO:0000256" key="5">
    <source>
        <dbReference type="SAM" id="MobiDB-lite"/>
    </source>
</evidence>
<evidence type="ECO:0000313" key="6">
    <source>
        <dbReference type="EMBL" id="KXS19546.1"/>
    </source>
</evidence>
<protein>
    <recommendedName>
        <fullName evidence="4">Large ribosomal subunit protein uL4m</fullName>
    </recommendedName>
</protein>
<name>A0A139AS15_GONPJ</name>
<keyword evidence="7" id="KW-1185">Reference proteome</keyword>
<dbReference type="Proteomes" id="UP000070544">
    <property type="component" value="Unassembled WGS sequence"/>
</dbReference>
<evidence type="ECO:0000256" key="1">
    <source>
        <dbReference type="ARBA" id="ARBA00010528"/>
    </source>
</evidence>
<dbReference type="OMA" id="TIDTHRT"/>
<keyword evidence="3" id="KW-0687">Ribonucleoprotein</keyword>
<evidence type="ECO:0000313" key="7">
    <source>
        <dbReference type="Proteomes" id="UP000070544"/>
    </source>
</evidence>
<dbReference type="STRING" id="1344416.A0A139AS15"/>
<comment type="similarity">
    <text evidence="1">Belongs to the universal ribosomal protein uL4 family.</text>
</comment>
<dbReference type="HAMAP" id="MF_01328_B">
    <property type="entry name" value="Ribosomal_uL4_B"/>
    <property type="match status" value="1"/>
</dbReference>
<feature type="compositionally biased region" description="Basic and acidic residues" evidence="5">
    <location>
        <begin position="144"/>
        <end position="158"/>
    </location>
</feature>
<gene>
    <name evidence="6" type="ORF">M427DRAFT_132046</name>
</gene>
<dbReference type="OrthoDB" id="275876at2759"/>
<proteinExistence type="inferred from homology"/>
<dbReference type="InterPro" id="IPR013005">
    <property type="entry name" value="Ribosomal_uL4-like"/>
</dbReference>
<feature type="compositionally biased region" description="Basic residues" evidence="5">
    <location>
        <begin position="159"/>
        <end position="170"/>
    </location>
</feature>
<feature type="region of interest" description="Disordered" evidence="5">
    <location>
        <begin position="144"/>
        <end position="196"/>
    </location>
</feature>
<dbReference type="GO" id="GO:0005840">
    <property type="term" value="C:ribosome"/>
    <property type="evidence" value="ECO:0007669"/>
    <property type="project" value="UniProtKB-KW"/>
</dbReference>
<keyword evidence="2 6" id="KW-0689">Ribosomal protein</keyword>
<dbReference type="EMBL" id="KQ965738">
    <property type="protein sequence ID" value="KXS19546.1"/>
    <property type="molecule type" value="Genomic_DNA"/>
</dbReference>
<organism evidence="6 7">
    <name type="scientific">Gonapodya prolifera (strain JEL478)</name>
    <name type="common">Monoblepharis prolifera</name>
    <dbReference type="NCBI Taxonomy" id="1344416"/>
    <lineage>
        <taxon>Eukaryota</taxon>
        <taxon>Fungi</taxon>
        <taxon>Fungi incertae sedis</taxon>
        <taxon>Chytridiomycota</taxon>
        <taxon>Chytridiomycota incertae sedis</taxon>
        <taxon>Monoblepharidomycetes</taxon>
        <taxon>Monoblepharidales</taxon>
        <taxon>Gonapodyaceae</taxon>
        <taxon>Gonapodya</taxon>
    </lineage>
</organism>
<dbReference type="InterPro" id="IPR002136">
    <property type="entry name" value="Ribosomal_uL4"/>
</dbReference>
<evidence type="ECO:0000256" key="4">
    <source>
        <dbReference type="ARBA" id="ARBA00040565"/>
    </source>
</evidence>
<evidence type="ECO:0000256" key="2">
    <source>
        <dbReference type="ARBA" id="ARBA00022980"/>
    </source>
</evidence>
<accession>A0A139AS15</accession>
<dbReference type="PANTHER" id="PTHR10746:SF6">
    <property type="entry name" value="LARGE RIBOSOMAL SUBUNIT PROTEIN UL4M"/>
    <property type="match status" value="1"/>
</dbReference>
<evidence type="ECO:0000256" key="3">
    <source>
        <dbReference type="ARBA" id="ARBA00023274"/>
    </source>
</evidence>
<dbReference type="GO" id="GO:0006412">
    <property type="term" value="P:translation"/>
    <property type="evidence" value="ECO:0007669"/>
    <property type="project" value="InterPro"/>
</dbReference>
<dbReference type="Pfam" id="PF00573">
    <property type="entry name" value="Ribosomal_L4"/>
    <property type="match status" value="1"/>
</dbReference>
<dbReference type="PANTHER" id="PTHR10746">
    <property type="entry name" value="50S RIBOSOMAL PROTEIN L4"/>
    <property type="match status" value="1"/>
</dbReference>
<dbReference type="Gene3D" id="3.40.1370.10">
    <property type="match status" value="1"/>
</dbReference>
<reference evidence="6 7" key="1">
    <citation type="journal article" date="2015" name="Genome Biol. Evol.">
        <title>Phylogenomic analyses indicate that early fungi evolved digesting cell walls of algal ancestors of land plants.</title>
        <authorList>
            <person name="Chang Y."/>
            <person name="Wang S."/>
            <person name="Sekimoto S."/>
            <person name="Aerts A.L."/>
            <person name="Choi C."/>
            <person name="Clum A."/>
            <person name="LaButti K.M."/>
            <person name="Lindquist E.A."/>
            <person name="Yee Ngan C."/>
            <person name="Ohm R.A."/>
            <person name="Salamov A.A."/>
            <person name="Grigoriev I.V."/>
            <person name="Spatafora J.W."/>
            <person name="Berbee M.L."/>
        </authorList>
    </citation>
    <scope>NUCLEOTIDE SEQUENCE [LARGE SCALE GENOMIC DNA]</scope>
    <source>
        <strain evidence="6 7">JEL478</strain>
    </source>
</reference>